<organism evidence="1 2">
    <name type="scientific">Gymnopus androsaceus JB14</name>
    <dbReference type="NCBI Taxonomy" id="1447944"/>
    <lineage>
        <taxon>Eukaryota</taxon>
        <taxon>Fungi</taxon>
        <taxon>Dikarya</taxon>
        <taxon>Basidiomycota</taxon>
        <taxon>Agaricomycotina</taxon>
        <taxon>Agaricomycetes</taxon>
        <taxon>Agaricomycetidae</taxon>
        <taxon>Agaricales</taxon>
        <taxon>Marasmiineae</taxon>
        <taxon>Omphalotaceae</taxon>
        <taxon>Gymnopus</taxon>
    </lineage>
</organism>
<dbReference type="Proteomes" id="UP000799118">
    <property type="component" value="Unassembled WGS sequence"/>
</dbReference>
<dbReference type="OrthoDB" id="3026831at2759"/>
<feature type="non-terminal residue" evidence="1">
    <location>
        <position position="1"/>
    </location>
</feature>
<reference evidence="1" key="1">
    <citation type="journal article" date="2019" name="Environ. Microbiol.">
        <title>Fungal ecological strategies reflected in gene transcription - a case study of two litter decomposers.</title>
        <authorList>
            <person name="Barbi F."/>
            <person name="Kohler A."/>
            <person name="Barry K."/>
            <person name="Baskaran P."/>
            <person name="Daum C."/>
            <person name="Fauchery L."/>
            <person name="Ihrmark K."/>
            <person name="Kuo A."/>
            <person name="LaButti K."/>
            <person name="Lipzen A."/>
            <person name="Morin E."/>
            <person name="Grigoriev I.V."/>
            <person name="Henrissat B."/>
            <person name="Lindahl B."/>
            <person name="Martin F."/>
        </authorList>
    </citation>
    <scope>NUCLEOTIDE SEQUENCE</scope>
    <source>
        <strain evidence="1">JB14</strain>
    </source>
</reference>
<name>A0A6A4H082_9AGAR</name>
<dbReference type="EMBL" id="ML769618">
    <property type="protein sequence ID" value="KAE9391629.1"/>
    <property type="molecule type" value="Genomic_DNA"/>
</dbReference>
<proteinExistence type="predicted"/>
<sequence length="420" mass="46899">TFMIMEQAHGRQGWSLDVVEIPFQMSFTLSSTSELHFNSTLALGMDSTCFSSAYTENQKCVSKMLPPQHFGVIPRDELRTLSVICTREGSRFNSANRKGSDVVVQVFEGSEARECKTITQKAEVYPYSNIYYRNAHALDIIFDGAGSRNTHRVIASMLRKGAMEATLIGLRAVYGITSGLDYISKTILPLSDLGVNRLTFTSNVLGSSTLNRQSLPVRIESIANIGYVLMFSLADIQQCQPHDTWGRCGPTYEEEFTNSRRLTPQMESAGDPEISLVANTPEAAKRPPRREIIWSTFGFSESSLSYISQTYDNLIFNNDSIQLPRHLGHSIEYQRACRCEGYIREEITFTPDALRNAVLIYQQPSLNERCGLCGELLAILPPYAGASQQHFNPLKRATAPSASDLSPKLVENPLRIIRTI</sequence>
<accession>A0A6A4H082</accession>
<protein>
    <submittedName>
        <fullName evidence="1">Uncharacterized protein</fullName>
    </submittedName>
</protein>
<evidence type="ECO:0000313" key="2">
    <source>
        <dbReference type="Proteomes" id="UP000799118"/>
    </source>
</evidence>
<keyword evidence="2" id="KW-1185">Reference proteome</keyword>
<dbReference type="AlphaFoldDB" id="A0A6A4H082"/>
<gene>
    <name evidence="1" type="ORF">BT96DRAFT_925226</name>
</gene>
<evidence type="ECO:0000313" key="1">
    <source>
        <dbReference type="EMBL" id="KAE9391629.1"/>
    </source>
</evidence>